<dbReference type="KEGG" id="obj:EIO64_11275"/>
<keyword evidence="4" id="KW-1185">Reference proteome</keyword>
<evidence type="ECO:0000313" key="3">
    <source>
        <dbReference type="EMBL" id="QCI59727.1"/>
    </source>
</evidence>
<protein>
    <submittedName>
        <fullName evidence="3">S-layer homology domain-containing protein</fullName>
    </submittedName>
</protein>
<dbReference type="RefSeq" id="WP_025544839.1">
    <property type="nucleotide sequence ID" value="NZ_CP034413.3"/>
</dbReference>
<dbReference type="Proteomes" id="UP000298642">
    <property type="component" value="Chromosome"/>
</dbReference>
<feature type="domain" description="SLH" evidence="2">
    <location>
        <begin position="1"/>
        <end position="54"/>
    </location>
</feature>
<evidence type="ECO:0000256" key="1">
    <source>
        <dbReference type="ARBA" id="ARBA00022737"/>
    </source>
</evidence>
<name>A0A4D7AZM8_9FIRM</name>
<evidence type="ECO:0000313" key="4">
    <source>
        <dbReference type="Proteomes" id="UP000298642"/>
    </source>
</evidence>
<reference evidence="4" key="1">
    <citation type="submission" date="2018-12" db="EMBL/GenBank/DDBJ databases">
        <title>Dusodibacter welbiota gen. nov., sp. nov., isolated from human faeces and emended description of the Oscillibacter genus.</title>
        <authorList>
            <person name="Le Roy T."/>
            <person name="Van der Smissen P."/>
            <person name="Delzenne N."/>
            <person name="Muccioli G."/>
            <person name="Collet J.F."/>
            <person name="Cani P.D."/>
        </authorList>
    </citation>
    <scope>NUCLEOTIDE SEQUENCE [LARGE SCALE GENOMIC DNA]</scope>
    <source>
        <strain evidence="4">J115</strain>
    </source>
</reference>
<dbReference type="InterPro" id="IPR001119">
    <property type="entry name" value="SLH_dom"/>
</dbReference>
<evidence type="ECO:0000259" key="2">
    <source>
        <dbReference type="PROSITE" id="PS51272"/>
    </source>
</evidence>
<dbReference type="Pfam" id="PF00395">
    <property type="entry name" value="SLH"/>
    <property type="match status" value="1"/>
</dbReference>
<sequence length="94" mass="10288">MFQMICGAPLLLSLGIIQGYSDGAFQPNRDITQAQFAVIAIRFANETPGGTSLFSDANEDDWFCTQVTSAAQYGWIGGFFDGTFRPYILSPGHR</sequence>
<proteinExistence type="predicted"/>
<dbReference type="EMBL" id="CP034413">
    <property type="protein sequence ID" value="QCI59727.1"/>
    <property type="molecule type" value="Genomic_DNA"/>
</dbReference>
<organism evidence="3 4">
    <name type="scientific">Dysosmobacter welbionis</name>
    <dbReference type="NCBI Taxonomy" id="2093857"/>
    <lineage>
        <taxon>Bacteria</taxon>
        <taxon>Bacillati</taxon>
        <taxon>Bacillota</taxon>
        <taxon>Clostridia</taxon>
        <taxon>Eubacteriales</taxon>
        <taxon>Oscillospiraceae</taxon>
        <taxon>Dysosmobacter</taxon>
    </lineage>
</organism>
<gene>
    <name evidence="3" type="ORF">EIO64_11275</name>
</gene>
<dbReference type="PROSITE" id="PS51272">
    <property type="entry name" value="SLH"/>
    <property type="match status" value="1"/>
</dbReference>
<keyword evidence="1" id="KW-0677">Repeat</keyword>
<dbReference type="AlphaFoldDB" id="A0A4D7AZM8"/>
<accession>A0A4D7AZM8</accession>